<evidence type="ECO:0000313" key="3">
    <source>
        <dbReference type="Proteomes" id="UP000235116"/>
    </source>
</evidence>
<dbReference type="Proteomes" id="UP000235116">
    <property type="component" value="Chromosome"/>
</dbReference>
<reference evidence="3" key="1">
    <citation type="submission" date="2017-08" db="EMBL/GenBank/DDBJ databases">
        <title>Direct submision.</title>
        <authorList>
            <person name="Kim S.-J."/>
            <person name="Rhee S.-K."/>
        </authorList>
    </citation>
    <scope>NUCLEOTIDE SEQUENCE [LARGE SCALE GENOMIC DNA]</scope>
    <source>
        <strain evidence="3">GI5</strain>
    </source>
</reference>
<evidence type="ECO:0000256" key="1">
    <source>
        <dbReference type="SAM" id="SignalP"/>
    </source>
</evidence>
<proteinExistence type="predicted"/>
<name>A0A2K9LKX1_9GAMM</name>
<dbReference type="OrthoDB" id="5727317at2"/>
<organism evidence="2 3">
    <name type="scientific">Ketobacter alkanivorans</name>
    <dbReference type="NCBI Taxonomy" id="1917421"/>
    <lineage>
        <taxon>Bacteria</taxon>
        <taxon>Pseudomonadati</taxon>
        <taxon>Pseudomonadota</taxon>
        <taxon>Gammaproteobacteria</taxon>
        <taxon>Pseudomonadales</taxon>
        <taxon>Ketobacteraceae</taxon>
        <taxon>Ketobacter</taxon>
    </lineage>
</organism>
<gene>
    <name evidence="2" type="ORF">Kalk_10960</name>
</gene>
<dbReference type="EMBL" id="CP022684">
    <property type="protein sequence ID" value="AUM12910.1"/>
    <property type="molecule type" value="Genomic_DNA"/>
</dbReference>
<keyword evidence="1" id="KW-0732">Signal</keyword>
<dbReference type="AlphaFoldDB" id="A0A2K9LKX1"/>
<feature type="signal peptide" evidence="1">
    <location>
        <begin position="1"/>
        <end position="24"/>
    </location>
</feature>
<dbReference type="KEGG" id="kak:Kalk_10960"/>
<keyword evidence="3" id="KW-1185">Reference proteome</keyword>
<dbReference type="RefSeq" id="WP_101894291.1">
    <property type="nucleotide sequence ID" value="NZ_CP022684.1"/>
</dbReference>
<protein>
    <submittedName>
        <fullName evidence="2">Uncharacterized protein</fullName>
    </submittedName>
</protein>
<feature type="chain" id="PRO_5014629665" evidence="1">
    <location>
        <begin position="25"/>
        <end position="397"/>
    </location>
</feature>
<accession>A0A2K9LKX1</accession>
<sequence length="397" mass="44991">MKTLTRVSTQVTLLVAALPMLANASPIEDRLMEMIEQRSNEWLAEKLPYLKINYANNDDEAQKDGWIVDYDWSRSKSTVDISSTQLTELEEGETKKFRMIDSGFTAHAKGSYAYNDTTNSNDLSSAGLAFHLRVVDQGLLIKMNEEDRVHSVNCINDLELPQQDTPQAEAAYNAKSYECSAAYFQLLEEHSTHTYAYDLQFDYQVEANQNYTEHQEVLSVGTTLVFEPAIDSAWQTANILDYPFRYITRPLFSHDANYNAKWPSLHVAYGNVDPSSNSVRNALPEGNESYKRWNAEIAFQTTVARIANHSVIFETSYRVYQEVSAPDSIKAAGLDKFTYSATSLFAPASLFGVELEDHEVYLTYVHGKLPFDVSTKETLMIGWKFNFNDLLGALMEE</sequence>
<evidence type="ECO:0000313" key="2">
    <source>
        <dbReference type="EMBL" id="AUM12910.1"/>
    </source>
</evidence>